<evidence type="ECO:0000259" key="9">
    <source>
        <dbReference type="PROSITE" id="PS50835"/>
    </source>
</evidence>
<feature type="domain" description="Ig-like" evidence="9">
    <location>
        <begin position="135"/>
        <end position="235"/>
    </location>
</feature>
<dbReference type="OrthoDB" id="6106100at2759"/>
<keyword evidence="5" id="KW-1015">Disulfide bond</keyword>
<dbReference type="SMART" id="SM00406">
    <property type="entry name" value="IGv"/>
    <property type="match status" value="1"/>
</dbReference>
<feature type="chain" id="PRO_5029015037" evidence="8">
    <location>
        <begin position="22"/>
        <end position="1556"/>
    </location>
</feature>
<dbReference type="Pfam" id="PF07686">
    <property type="entry name" value="V-set"/>
    <property type="match status" value="1"/>
</dbReference>
<dbReference type="SUPFAM" id="SSF48726">
    <property type="entry name" value="Immunoglobulin"/>
    <property type="match status" value="7"/>
</dbReference>
<feature type="compositionally biased region" description="Basic residues" evidence="6">
    <location>
        <begin position="1429"/>
        <end position="1438"/>
    </location>
</feature>
<dbReference type="InterPro" id="IPR013151">
    <property type="entry name" value="Immunoglobulin_dom"/>
</dbReference>
<evidence type="ECO:0000256" key="3">
    <source>
        <dbReference type="ARBA" id="ARBA00022989"/>
    </source>
</evidence>
<sequence>MTGSAVAGVIIHLILLTTCFSLTGATKEVKALVGSSAFLPCKVDTSQCGELHSVKWYRGGSRIYVYSKAGFSRGEGDTMKRMTIENTKNESEASLRISPVEVDDEATYKCEITYLDVRENCDVVQVVKLRTLVIPAFVRLIGSNGRSLGNESILGPINEGTNIEITCEANGGRPVPKVIWYNGSKEIEASYSSHDDGEGVGTGRSKLSITLTRGDLGARFECRVESAALEEPIVSWITADVNVRPTKLELGGVNSHVVQGSNVLLTCDVYGAKPAAEVKWYNNSDLIVNPDKVLTIPEMMRDGTFTTKSSLRFVASRWENGQAFHCYAENLVTKELEEPPLHEVLPLEVLYPPIVTVSPANITTNESVDVLLLCSYIAHPSNLIDVVWSKDGKNLTLNDADKYVGGNTKDPSLIIKSVTRDDMGRYRCICKNMVGSSESEESIFLNIHFPPVVGVAAEPSTPVKAIDRTNVTLTCNVIAGNPPTLLNVEWYLDGELLEKLPRCSRTENKATETFCSPDPSVLLLREVDEKFAGFYECRGSNIAGWGSKSDRKELVVYYPPGPAFVQYFPSRVIKKGSVTLECSVIRPGRPEEMTFEWYRGNHLVPDVTTSNWTIYPVTLETKTNFTCLAVNEGGKSTNSSIGINVLAPPSFIQALPPYQGVLATSNNISLTCRVECSPLCSITWYQDGYKLNSTNNPLYYTKTVTHLPDTRKNDFESIESTLVWNMTSWPNQQLDKVAPNSNYTCQSSTNGVGPGVNSTIEIAVDYPPENLTVTNRVISVVEHYQPERVICSGKGHPALSFVWKNSENQVISKSHVLSLGLVDRQDSGTYVCEASNRHGTTSTTIILNVQYPPECSIQSADYEQNPAIMCSAHADPQEIGFIWKIQGVNDSIINPSLIYQEGLKSYLLIDPSLDTVRTYQCFANNSVGISEPCEYEVTGVKPWWKRFDNENMIILIAVIIGIIICVIIICIIIICICRRKRSQSKYNSHVELEEREKPDGYSPDNLRTQKWPLKPGVLVHVSAMRNLGSLQTRNQNFKTTQVNKDIVKRKRRCNKVYERLERLRDRIKYGDPETLPVGIYHSPNGVTTFKKFSTSSPTDKEPQTVSRKRKKPGEAPNTTIGTADRKRNGGSSRNGSKDPLTLAEKEFYENLPFHGMQNPPNKPVSVIMPIVKEVHNKNVQNAYNANLNYPPALIYRHANNYNIKSKKVQRVSGNILHRSFENREESKQNLLNSSQTTLASFSFTPISSRFQDSIRDQKVMRSQSFTQQINFSINAIQEGKSSFYSPNSQLLNTSSQLFHTREMFSKDAPSPLRDTFKEKEERRPTSPPPSFRRLGSSKNSSFKTNYSFGSLDLRKHRCYSPTFYSLRCKKHGKKRSVMYTLPKSYFSNSTLKLTKHASTKSTGFQKQNSNNDDIPNENAKEKGPVPAPRCKKHQRRLSHIYQNVNNNISKDDNSKRNDKSESPEVSKTFQETAIVHKEGESEDTCSNNKSEDATQPSVVQNNLLIRAQNTSVDNLPKKAPSVPASTKLNETSQVSSFITTLITNRFLQKVDDLEIF</sequence>
<dbReference type="InterPro" id="IPR013106">
    <property type="entry name" value="Ig_V-set"/>
</dbReference>
<dbReference type="GeneID" id="108736912"/>
<comment type="subcellular location">
    <subcellularLocation>
        <location evidence="1">Membrane</location>
        <topology evidence="1">Single-pass membrane protein</topology>
    </subcellularLocation>
</comment>
<accession>A0A7F5RLT5</accession>
<evidence type="ECO:0000256" key="7">
    <source>
        <dbReference type="SAM" id="Phobius"/>
    </source>
</evidence>
<feature type="domain" description="Ig-like" evidence="9">
    <location>
        <begin position="353"/>
        <end position="444"/>
    </location>
</feature>
<keyword evidence="2 7" id="KW-0812">Transmembrane</keyword>
<proteinExistence type="predicted"/>
<feature type="compositionally biased region" description="Basic and acidic residues" evidence="6">
    <location>
        <begin position="1449"/>
        <end position="1464"/>
    </location>
</feature>
<feature type="transmembrane region" description="Helical" evidence="7">
    <location>
        <begin position="952"/>
        <end position="977"/>
    </location>
</feature>
<feature type="domain" description="Ig-like" evidence="9">
    <location>
        <begin position="853"/>
        <end position="938"/>
    </location>
</feature>
<dbReference type="CDD" id="cd00096">
    <property type="entry name" value="Ig"/>
    <property type="match status" value="3"/>
</dbReference>
<dbReference type="Pfam" id="PF00047">
    <property type="entry name" value="ig"/>
    <property type="match status" value="1"/>
</dbReference>
<keyword evidence="4 7" id="KW-0472">Membrane</keyword>
<dbReference type="SMART" id="SM00408">
    <property type="entry name" value="IGc2"/>
    <property type="match status" value="7"/>
</dbReference>
<feature type="region of interest" description="Disordered" evidence="6">
    <location>
        <begin position="1397"/>
        <end position="1472"/>
    </location>
</feature>
<feature type="domain" description="Ig-like" evidence="9">
    <location>
        <begin position="450"/>
        <end position="555"/>
    </location>
</feature>
<evidence type="ECO:0000256" key="1">
    <source>
        <dbReference type="ARBA" id="ARBA00004167"/>
    </source>
</evidence>
<dbReference type="InterPro" id="IPR036179">
    <property type="entry name" value="Ig-like_dom_sf"/>
</dbReference>
<dbReference type="InterPro" id="IPR013162">
    <property type="entry name" value="CD80_C2-set"/>
</dbReference>
<dbReference type="SMART" id="SM00409">
    <property type="entry name" value="IG"/>
    <property type="match status" value="7"/>
</dbReference>
<dbReference type="PANTHER" id="PTHR23278">
    <property type="entry name" value="SIDESTEP PROTEIN"/>
    <property type="match status" value="1"/>
</dbReference>
<dbReference type="Gene3D" id="2.60.40.10">
    <property type="entry name" value="Immunoglobulins"/>
    <property type="match status" value="8"/>
</dbReference>
<dbReference type="PROSITE" id="PS50835">
    <property type="entry name" value="IG_LIKE"/>
    <property type="match status" value="9"/>
</dbReference>
<feature type="region of interest" description="Disordered" evidence="6">
    <location>
        <begin position="1081"/>
        <end position="1140"/>
    </location>
</feature>
<dbReference type="PANTHER" id="PTHR23278:SF32">
    <property type="entry name" value="NEUROMUSCULIN, ISOFORM E"/>
    <property type="match status" value="1"/>
</dbReference>
<dbReference type="InterPro" id="IPR013783">
    <property type="entry name" value="Ig-like_fold"/>
</dbReference>
<dbReference type="KEGG" id="apln:108736912"/>
<dbReference type="RefSeq" id="XP_025836983.1">
    <property type="nucleotide sequence ID" value="XM_025981198.1"/>
</dbReference>
<dbReference type="GO" id="GO:0016020">
    <property type="term" value="C:membrane"/>
    <property type="evidence" value="ECO:0007669"/>
    <property type="project" value="UniProtKB-SubCell"/>
</dbReference>
<feature type="compositionally biased region" description="Polar residues" evidence="6">
    <location>
        <begin position="1399"/>
        <end position="1413"/>
    </location>
</feature>
<feature type="signal peptide" evidence="8">
    <location>
        <begin position="1"/>
        <end position="21"/>
    </location>
</feature>
<feature type="domain" description="Ig-like" evidence="9">
    <location>
        <begin position="768"/>
        <end position="848"/>
    </location>
</feature>
<protein>
    <submittedName>
        <fullName evidence="11">Hemicentin-2 isoform X1</fullName>
    </submittedName>
</protein>
<feature type="compositionally biased region" description="Basic and acidic residues" evidence="6">
    <location>
        <begin position="1314"/>
        <end position="1324"/>
    </location>
</feature>
<evidence type="ECO:0000313" key="10">
    <source>
        <dbReference type="Proteomes" id="UP000192223"/>
    </source>
</evidence>
<gene>
    <name evidence="11" type="primary">LOC108736912</name>
</gene>
<evidence type="ECO:0000256" key="4">
    <source>
        <dbReference type="ARBA" id="ARBA00023136"/>
    </source>
</evidence>
<name>A0A7F5RLT5_AGRPL</name>
<keyword evidence="3 7" id="KW-1133">Transmembrane helix</keyword>
<dbReference type="InterPro" id="IPR007110">
    <property type="entry name" value="Ig-like_dom"/>
</dbReference>
<feature type="compositionally biased region" description="Low complexity" evidence="6">
    <location>
        <begin position="1087"/>
        <end position="1096"/>
    </location>
</feature>
<dbReference type="Pfam" id="PF13927">
    <property type="entry name" value="Ig_3"/>
    <property type="match status" value="2"/>
</dbReference>
<evidence type="ECO:0000256" key="2">
    <source>
        <dbReference type="ARBA" id="ARBA00022692"/>
    </source>
</evidence>
<feature type="region of interest" description="Disordered" evidence="6">
    <location>
        <begin position="1303"/>
        <end position="1338"/>
    </location>
</feature>
<organism evidence="10 11">
    <name type="scientific">Agrilus planipennis</name>
    <name type="common">Emerald ash borer</name>
    <name type="synonym">Agrilus marcopoli</name>
    <dbReference type="NCBI Taxonomy" id="224129"/>
    <lineage>
        <taxon>Eukaryota</taxon>
        <taxon>Metazoa</taxon>
        <taxon>Ecdysozoa</taxon>
        <taxon>Arthropoda</taxon>
        <taxon>Hexapoda</taxon>
        <taxon>Insecta</taxon>
        <taxon>Pterygota</taxon>
        <taxon>Neoptera</taxon>
        <taxon>Endopterygota</taxon>
        <taxon>Coleoptera</taxon>
        <taxon>Polyphaga</taxon>
        <taxon>Elateriformia</taxon>
        <taxon>Buprestoidea</taxon>
        <taxon>Buprestidae</taxon>
        <taxon>Agrilinae</taxon>
        <taxon>Agrilus</taxon>
    </lineage>
</organism>
<keyword evidence="10" id="KW-1185">Reference proteome</keyword>
<dbReference type="InterPro" id="IPR003598">
    <property type="entry name" value="Ig_sub2"/>
</dbReference>
<feature type="domain" description="Ig-like" evidence="9">
    <location>
        <begin position="649"/>
        <end position="761"/>
    </location>
</feature>
<evidence type="ECO:0000256" key="8">
    <source>
        <dbReference type="SAM" id="SignalP"/>
    </source>
</evidence>
<dbReference type="Proteomes" id="UP000192223">
    <property type="component" value="Unplaced"/>
</dbReference>
<evidence type="ECO:0000256" key="5">
    <source>
        <dbReference type="ARBA" id="ARBA00023157"/>
    </source>
</evidence>
<keyword evidence="8" id="KW-0732">Signal</keyword>
<evidence type="ECO:0000256" key="6">
    <source>
        <dbReference type="SAM" id="MobiDB-lite"/>
    </source>
</evidence>
<feature type="domain" description="Ig-like" evidence="9">
    <location>
        <begin position="245"/>
        <end position="337"/>
    </location>
</feature>
<dbReference type="Pfam" id="PF08205">
    <property type="entry name" value="C2-set_2"/>
    <property type="match status" value="2"/>
</dbReference>
<dbReference type="InParanoid" id="A0A7F5RLT5"/>
<evidence type="ECO:0000313" key="11">
    <source>
        <dbReference type="RefSeq" id="XP_025836983.1"/>
    </source>
</evidence>
<feature type="domain" description="Ig-like" evidence="9">
    <location>
        <begin position="34"/>
        <end position="113"/>
    </location>
</feature>
<feature type="domain" description="Ig-like" evidence="9">
    <location>
        <begin position="562"/>
        <end position="644"/>
    </location>
</feature>
<dbReference type="InterPro" id="IPR003599">
    <property type="entry name" value="Ig_sub"/>
</dbReference>
<reference evidence="11" key="1">
    <citation type="submission" date="2025-08" db="UniProtKB">
        <authorList>
            <consortium name="RefSeq"/>
        </authorList>
    </citation>
    <scope>IDENTIFICATION</scope>
    <source>
        <tissue evidence="11">Entire body</tissue>
    </source>
</reference>